<evidence type="ECO:0000256" key="4">
    <source>
        <dbReference type="PROSITE-ProRule" id="PRU00335"/>
    </source>
</evidence>
<dbReference type="PRINTS" id="PR00455">
    <property type="entry name" value="HTHTETR"/>
</dbReference>
<comment type="caution">
    <text evidence="6">The sequence shown here is derived from an EMBL/GenBank/DDBJ whole genome shotgun (WGS) entry which is preliminary data.</text>
</comment>
<dbReference type="InterPro" id="IPR036271">
    <property type="entry name" value="Tet_transcr_reg_TetR-rel_C_sf"/>
</dbReference>
<feature type="DNA-binding region" description="H-T-H motif" evidence="4">
    <location>
        <begin position="31"/>
        <end position="50"/>
    </location>
</feature>
<dbReference type="InterPro" id="IPR009057">
    <property type="entry name" value="Homeodomain-like_sf"/>
</dbReference>
<gene>
    <name evidence="6" type="ORF">C8N40_106313</name>
</gene>
<reference evidence="6 7" key="1">
    <citation type="submission" date="2018-04" db="EMBL/GenBank/DDBJ databases">
        <title>Genomic Encyclopedia of Archaeal and Bacterial Type Strains, Phase II (KMG-II): from individual species to whole genera.</title>
        <authorList>
            <person name="Goeker M."/>
        </authorList>
    </citation>
    <scope>NUCLEOTIDE SEQUENCE [LARGE SCALE GENOMIC DNA]</scope>
    <source>
        <strain evidence="6 7">DSM 100162</strain>
    </source>
</reference>
<evidence type="ECO:0000313" key="7">
    <source>
        <dbReference type="Proteomes" id="UP000244225"/>
    </source>
</evidence>
<dbReference type="SUPFAM" id="SSF46689">
    <property type="entry name" value="Homeodomain-like"/>
    <property type="match status" value="1"/>
</dbReference>
<dbReference type="PROSITE" id="PS50977">
    <property type="entry name" value="HTH_TETR_2"/>
    <property type="match status" value="1"/>
</dbReference>
<accession>A0A2T5YGR5</accession>
<evidence type="ECO:0000256" key="2">
    <source>
        <dbReference type="ARBA" id="ARBA00023125"/>
    </source>
</evidence>
<dbReference type="PANTHER" id="PTHR47506:SF1">
    <property type="entry name" value="HTH-TYPE TRANSCRIPTIONAL REGULATOR YJDC"/>
    <property type="match status" value="1"/>
</dbReference>
<dbReference type="Gene3D" id="1.10.357.10">
    <property type="entry name" value="Tetracycline Repressor, domain 2"/>
    <property type="match status" value="1"/>
</dbReference>
<organism evidence="6 7">
    <name type="scientific">Pontibacter mucosus</name>
    <dbReference type="NCBI Taxonomy" id="1649266"/>
    <lineage>
        <taxon>Bacteria</taxon>
        <taxon>Pseudomonadati</taxon>
        <taxon>Bacteroidota</taxon>
        <taxon>Cytophagia</taxon>
        <taxon>Cytophagales</taxon>
        <taxon>Hymenobacteraceae</taxon>
        <taxon>Pontibacter</taxon>
    </lineage>
</organism>
<evidence type="ECO:0000256" key="3">
    <source>
        <dbReference type="ARBA" id="ARBA00023163"/>
    </source>
</evidence>
<keyword evidence="1" id="KW-0805">Transcription regulation</keyword>
<dbReference type="InterPro" id="IPR001647">
    <property type="entry name" value="HTH_TetR"/>
</dbReference>
<dbReference type="AlphaFoldDB" id="A0A2T5YGR5"/>
<keyword evidence="7" id="KW-1185">Reference proteome</keyword>
<evidence type="ECO:0000313" key="6">
    <source>
        <dbReference type="EMBL" id="PTX18512.1"/>
    </source>
</evidence>
<evidence type="ECO:0000259" key="5">
    <source>
        <dbReference type="PROSITE" id="PS50977"/>
    </source>
</evidence>
<evidence type="ECO:0000256" key="1">
    <source>
        <dbReference type="ARBA" id="ARBA00023015"/>
    </source>
</evidence>
<protein>
    <submittedName>
        <fullName evidence="6">TetR family transcriptional regulator</fullName>
    </submittedName>
</protein>
<keyword evidence="2 4" id="KW-0238">DNA-binding</keyword>
<dbReference type="PANTHER" id="PTHR47506">
    <property type="entry name" value="TRANSCRIPTIONAL REGULATORY PROTEIN"/>
    <property type="match status" value="1"/>
</dbReference>
<sequence>MQKRFVSMTTREIIIDTADQLIRGNGFNAFSFKDISNKIGIKTASIHYHFPTKSDLGVATVKEHIARLERIKAELSGESPLVKLNRFLSIYAQIKSDNKVCLVGSLATDLNTVDDAVKNELKDFAERVLNWVADVLADGKEQKVFEFQVPPRTKALMVITNILAIVQLSRLTDDQDFDIVKETILQELSPKK</sequence>
<dbReference type="Pfam" id="PF00440">
    <property type="entry name" value="TetR_N"/>
    <property type="match status" value="1"/>
</dbReference>
<dbReference type="Proteomes" id="UP000244225">
    <property type="component" value="Unassembled WGS sequence"/>
</dbReference>
<dbReference type="SUPFAM" id="SSF48498">
    <property type="entry name" value="Tetracyclin repressor-like, C-terminal domain"/>
    <property type="match status" value="1"/>
</dbReference>
<name>A0A2T5YGR5_9BACT</name>
<feature type="domain" description="HTH tetR-type" evidence="5">
    <location>
        <begin position="8"/>
        <end position="68"/>
    </location>
</feature>
<keyword evidence="3" id="KW-0804">Transcription</keyword>
<dbReference type="GO" id="GO:0003677">
    <property type="term" value="F:DNA binding"/>
    <property type="evidence" value="ECO:0007669"/>
    <property type="project" value="UniProtKB-UniRule"/>
</dbReference>
<proteinExistence type="predicted"/>
<dbReference type="EMBL" id="QBKI01000006">
    <property type="protein sequence ID" value="PTX18512.1"/>
    <property type="molecule type" value="Genomic_DNA"/>
</dbReference>